<dbReference type="NCBIfam" id="TIGR04183">
    <property type="entry name" value="Por_Secre_tail"/>
    <property type="match status" value="1"/>
</dbReference>
<dbReference type="RefSeq" id="WP_379941463.1">
    <property type="nucleotide sequence ID" value="NZ_JBHTIB010000012.1"/>
</dbReference>
<accession>A0ABW3BTW5</accession>
<feature type="chain" id="PRO_5046086556" evidence="2">
    <location>
        <begin position="20"/>
        <end position="346"/>
    </location>
</feature>
<dbReference type="Pfam" id="PF18962">
    <property type="entry name" value="Por_Secre_tail"/>
    <property type="match status" value="1"/>
</dbReference>
<organism evidence="4 5">
    <name type="scientific">Mariniflexile aquimaris</name>
    <dbReference type="NCBI Taxonomy" id="881009"/>
    <lineage>
        <taxon>Bacteria</taxon>
        <taxon>Pseudomonadati</taxon>
        <taxon>Bacteroidota</taxon>
        <taxon>Flavobacteriia</taxon>
        <taxon>Flavobacteriales</taxon>
        <taxon>Flavobacteriaceae</taxon>
        <taxon>Mariniflexile</taxon>
    </lineage>
</organism>
<proteinExistence type="predicted"/>
<sequence length="346" mass="36846">MKKIYSTFLFVFAFFALNAQTTLTAGDIAIVGYKSVNTNQGAIAFMLLKDIEAGTIINITNRSWLDNQTGFTGAYGVDDVYTWTAGAALPTGTILTLGTGESVTRVTGGALSTVGTTVKSGGGTTTGFNLLSNNSGWGDSVLFFQHSGTFAEPTDGTSSQWITGIRTGLDWSEVVANTANAFCAKPTALDAMADYTIKFGFNVMYNGVYNGPLLGDANTLRANIHNPANWTVNNTVLNDGGAHIYRLWSYAESDGTNNGQIGSSGTLSTTTKSAFEFSTYPNPVKDVLNINTKEPLQKISIIDLLGRTVLTPQVTKELNVSSLTKGVYILALESENGISTKKIIKE</sequence>
<name>A0ABW3BTW5_9FLAO</name>
<reference evidence="5" key="1">
    <citation type="journal article" date="2019" name="Int. J. Syst. Evol. Microbiol.">
        <title>The Global Catalogue of Microorganisms (GCM) 10K type strain sequencing project: providing services to taxonomists for standard genome sequencing and annotation.</title>
        <authorList>
            <consortium name="The Broad Institute Genomics Platform"/>
            <consortium name="The Broad Institute Genome Sequencing Center for Infectious Disease"/>
            <person name="Wu L."/>
            <person name="Ma J."/>
        </authorList>
    </citation>
    <scope>NUCLEOTIDE SEQUENCE [LARGE SCALE GENOMIC DNA]</scope>
    <source>
        <strain evidence="5">CCUG 60529</strain>
    </source>
</reference>
<comment type="caution">
    <text evidence="4">The sequence shown here is derived from an EMBL/GenBank/DDBJ whole genome shotgun (WGS) entry which is preliminary data.</text>
</comment>
<evidence type="ECO:0000256" key="1">
    <source>
        <dbReference type="ARBA" id="ARBA00022729"/>
    </source>
</evidence>
<dbReference type="EMBL" id="JBHTIB010000012">
    <property type="protein sequence ID" value="MFD0835914.1"/>
    <property type="molecule type" value="Genomic_DNA"/>
</dbReference>
<protein>
    <submittedName>
        <fullName evidence="4">T9SS type A sorting domain-containing protein</fullName>
    </submittedName>
</protein>
<gene>
    <name evidence="4" type="ORF">ACFQ0I_09075</name>
</gene>
<dbReference type="Proteomes" id="UP001597011">
    <property type="component" value="Unassembled WGS sequence"/>
</dbReference>
<evidence type="ECO:0000256" key="2">
    <source>
        <dbReference type="SAM" id="SignalP"/>
    </source>
</evidence>
<evidence type="ECO:0000313" key="5">
    <source>
        <dbReference type="Proteomes" id="UP001597011"/>
    </source>
</evidence>
<keyword evidence="1 2" id="KW-0732">Signal</keyword>
<keyword evidence="5" id="KW-1185">Reference proteome</keyword>
<evidence type="ECO:0000259" key="3">
    <source>
        <dbReference type="Pfam" id="PF18962"/>
    </source>
</evidence>
<feature type="domain" description="Secretion system C-terminal sorting" evidence="3">
    <location>
        <begin position="280"/>
        <end position="344"/>
    </location>
</feature>
<dbReference type="InterPro" id="IPR026444">
    <property type="entry name" value="Secre_tail"/>
</dbReference>
<evidence type="ECO:0000313" key="4">
    <source>
        <dbReference type="EMBL" id="MFD0835914.1"/>
    </source>
</evidence>
<feature type="signal peptide" evidence="2">
    <location>
        <begin position="1"/>
        <end position="19"/>
    </location>
</feature>